<proteinExistence type="predicted"/>
<name>A0ACD5ZXW2_AVESA</name>
<evidence type="ECO:0000313" key="2">
    <source>
        <dbReference type="Proteomes" id="UP001732700"/>
    </source>
</evidence>
<organism evidence="1 2">
    <name type="scientific">Avena sativa</name>
    <name type="common">Oat</name>
    <dbReference type="NCBI Taxonomy" id="4498"/>
    <lineage>
        <taxon>Eukaryota</taxon>
        <taxon>Viridiplantae</taxon>
        <taxon>Streptophyta</taxon>
        <taxon>Embryophyta</taxon>
        <taxon>Tracheophyta</taxon>
        <taxon>Spermatophyta</taxon>
        <taxon>Magnoliopsida</taxon>
        <taxon>Liliopsida</taxon>
        <taxon>Poales</taxon>
        <taxon>Poaceae</taxon>
        <taxon>BOP clade</taxon>
        <taxon>Pooideae</taxon>
        <taxon>Poodae</taxon>
        <taxon>Poeae</taxon>
        <taxon>Poeae Chloroplast Group 1 (Aveneae type)</taxon>
        <taxon>Aveninae</taxon>
        <taxon>Avena</taxon>
    </lineage>
</organism>
<sequence>MVVVKKLVETVDTDEKRFNEEIHYPMKEKHCSDEQGEMVDCVRVIALADVRQRLLFFQYLPKGSIDKKITYAPHRHEWRRRYQIMNGICDGLYYLHRKKNVHFDLEPTNILLDYDVMPKIADFGLSRCFGEKKS</sequence>
<dbReference type="EnsemblPlants" id="AVESA.00010b.r2.7CG0656540.1">
    <property type="protein sequence ID" value="AVESA.00010b.r2.7CG0656540.1.CDS"/>
    <property type="gene ID" value="AVESA.00010b.r2.7CG0656540"/>
</dbReference>
<protein>
    <submittedName>
        <fullName evidence="1">Uncharacterized protein</fullName>
    </submittedName>
</protein>
<accession>A0ACD5ZXW2</accession>
<dbReference type="Proteomes" id="UP001732700">
    <property type="component" value="Chromosome 7C"/>
</dbReference>
<keyword evidence="2" id="KW-1185">Reference proteome</keyword>
<evidence type="ECO:0000313" key="1">
    <source>
        <dbReference type="EnsemblPlants" id="AVESA.00010b.r2.7CG0656540.1.CDS"/>
    </source>
</evidence>
<reference evidence="1" key="2">
    <citation type="submission" date="2025-09" db="UniProtKB">
        <authorList>
            <consortium name="EnsemblPlants"/>
        </authorList>
    </citation>
    <scope>IDENTIFICATION</scope>
</reference>
<reference evidence="1" key="1">
    <citation type="submission" date="2021-05" db="EMBL/GenBank/DDBJ databases">
        <authorList>
            <person name="Scholz U."/>
            <person name="Mascher M."/>
            <person name="Fiebig A."/>
        </authorList>
    </citation>
    <scope>NUCLEOTIDE SEQUENCE [LARGE SCALE GENOMIC DNA]</scope>
</reference>